<reference evidence="3" key="1">
    <citation type="submission" date="2016-10" db="EMBL/GenBank/DDBJ databases">
        <authorList>
            <person name="Varghese N."/>
            <person name="Submissions S."/>
        </authorList>
    </citation>
    <scope>NUCLEOTIDE SEQUENCE [LARGE SCALE GENOMIC DNA]</scope>
    <source>
        <strain evidence="3">DSM 44232</strain>
    </source>
</reference>
<organism evidence="2 3">
    <name type="scientific">Lentzea waywayandensis</name>
    <dbReference type="NCBI Taxonomy" id="84724"/>
    <lineage>
        <taxon>Bacteria</taxon>
        <taxon>Bacillati</taxon>
        <taxon>Actinomycetota</taxon>
        <taxon>Actinomycetes</taxon>
        <taxon>Pseudonocardiales</taxon>
        <taxon>Pseudonocardiaceae</taxon>
        <taxon>Lentzea</taxon>
    </lineage>
</organism>
<feature type="compositionally biased region" description="Basic residues" evidence="1">
    <location>
        <begin position="1"/>
        <end position="14"/>
    </location>
</feature>
<dbReference type="AlphaFoldDB" id="A0A1I6FJG5"/>
<dbReference type="Proteomes" id="UP000198583">
    <property type="component" value="Unassembled WGS sequence"/>
</dbReference>
<accession>A0A1I6FJG5</accession>
<dbReference type="EMBL" id="FOYL01000027">
    <property type="protein sequence ID" value="SFR30079.1"/>
    <property type="molecule type" value="Genomic_DNA"/>
</dbReference>
<evidence type="ECO:0000313" key="2">
    <source>
        <dbReference type="EMBL" id="SFR30079.1"/>
    </source>
</evidence>
<evidence type="ECO:0000313" key="3">
    <source>
        <dbReference type="Proteomes" id="UP000198583"/>
    </source>
</evidence>
<keyword evidence="3" id="KW-1185">Reference proteome</keyword>
<dbReference type="SUPFAM" id="SSF53067">
    <property type="entry name" value="Actin-like ATPase domain"/>
    <property type="match status" value="1"/>
</dbReference>
<dbReference type="STRING" id="84724.SAMN04488564_12715"/>
<feature type="region of interest" description="Disordered" evidence="1">
    <location>
        <begin position="1"/>
        <end position="20"/>
    </location>
</feature>
<dbReference type="Gene3D" id="3.30.420.40">
    <property type="match status" value="1"/>
</dbReference>
<dbReference type="OrthoDB" id="9766019at2"/>
<evidence type="ECO:0000256" key="1">
    <source>
        <dbReference type="SAM" id="MobiDB-lite"/>
    </source>
</evidence>
<dbReference type="RefSeq" id="WP_143139111.1">
    <property type="nucleotide sequence ID" value="NZ_FOYL01000027.1"/>
</dbReference>
<proteinExistence type="predicted"/>
<name>A0A1I6FJG5_9PSEU</name>
<sequence>MPAARFRSHRRRLAHPTPLPIGGTTWSPAALMAAQLRDVLALVTATKGHAPDVMVLTCPAVWGPYRREHFTEVLRLAG</sequence>
<gene>
    <name evidence="2" type="ORF">SAMN04488564_12715</name>
</gene>
<dbReference type="InterPro" id="IPR043129">
    <property type="entry name" value="ATPase_NBD"/>
</dbReference>
<protein>
    <submittedName>
        <fullName evidence="2">Uncharacterized protein</fullName>
    </submittedName>
</protein>